<reference evidence="4 5" key="1">
    <citation type="journal article" date="2024" name="Microbiol. Resour. Announc.">
        <title>Genome annotations for the ascomycete fungi Trichoderma harzianum, Trichoderma aggressivum, and Purpureocillium lilacinum.</title>
        <authorList>
            <person name="Beijen E.P.W."/>
            <person name="Ohm R.A."/>
        </authorList>
    </citation>
    <scope>NUCLEOTIDE SEQUENCE [LARGE SCALE GENOMIC DNA]</scope>
    <source>
        <strain evidence="4 5">CBS 150709</strain>
    </source>
</reference>
<evidence type="ECO:0000256" key="1">
    <source>
        <dbReference type="ARBA" id="ARBA00008779"/>
    </source>
</evidence>
<dbReference type="Pfam" id="PF00884">
    <property type="entry name" value="Sulfatase"/>
    <property type="match status" value="1"/>
</dbReference>
<keyword evidence="2" id="KW-0812">Transmembrane</keyword>
<dbReference type="Proteomes" id="UP001287286">
    <property type="component" value="Unassembled WGS sequence"/>
</dbReference>
<organism evidence="4 5">
    <name type="scientific">Purpureocillium lilacinum</name>
    <name type="common">Paecilomyces lilacinus</name>
    <dbReference type="NCBI Taxonomy" id="33203"/>
    <lineage>
        <taxon>Eukaryota</taxon>
        <taxon>Fungi</taxon>
        <taxon>Dikarya</taxon>
        <taxon>Ascomycota</taxon>
        <taxon>Pezizomycotina</taxon>
        <taxon>Sordariomycetes</taxon>
        <taxon>Hypocreomycetidae</taxon>
        <taxon>Hypocreales</taxon>
        <taxon>Ophiocordycipitaceae</taxon>
        <taxon>Purpureocillium</taxon>
    </lineage>
</organism>
<accession>A0ABR0CFK3</accession>
<evidence type="ECO:0000313" key="5">
    <source>
        <dbReference type="Proteomes" id="UP001287286"/>
    </source>
</evidence>
<dbReference type="PANTHER" id="PTHR42693:SF32">
    <property type="entry name" value="SULFATASE DOMAIN PROTEIN (AFU_ORTHOLOGUE AFUA_2G17610)"/>
    <property type="match status" value="1"/>
</dbReference>
<feature type="transmembrane region" description="Helical" evidence="2">
    <location>
        <begin position="154"/>
        <end position="177"/>
    </location>
</feature>
<dbReference type="EMBL" id="JAWRVI010000003">
    <property type="protein sequence ID" value="KAK4094703.1"/>
    <property type="molecule type" value="Genomic_DNA"/>
</dbReference>
<keyword evidence="2" id="KW-1133">Transmembrane helix</keyword>
<protein>
    <recommendedName>
        <fullName evidence="3">Sulfatase N-terminal domain-containing protein</fullName>
    </recommendedName>
</protein>
<evidence type="ECO:0000313" key="4">
    <source>
        <dbReference type="EMBL" id="KAK4094703.1"/>
    </source>
</evidence>
<keyword evidence="2" id="KW-0472">Membrane</keyword>
<dbReference type="SUPFAM" id="SSF53649">
    <property type="entry name" value="Alkaline phosphatase-like"/>
    <property type="match status" value="1"/>
</dbReference>
<comment type="similarity">
    <text evidence="1">Belongs to the sulfatase family.</text>
</comment>
<dbReference type="PANTHER" id="PTHR42693">
    <property type="entry name" value="ARYLSULFATASE FAMILY MEMBER"/>
    <property type="match status" value="1"/>
</dbReference>
<evidence type="ECO:0000259" key="3">
    <source>
        <dbReference type="Pfam" id="PF00884"/>
    </source>
</evidence>
<sequence length="864" mass="96420">MDHDNRSRQASPPARCLARGFACRLFGLRRLFVAVAGRFAGRRFVFSFAAVSVLAAKSVHIYAHHSALPTVHLVGWGYSFFAQDMALLVFIRLLLDGALLAAAAWLRFLATVLAAVVVAYVATLSTINVSFFVAAGSEIHWRNVGFAGDAASRALLLTGVVSLLLVMLAFAIVAWAFQDVAYGLAGFATDIFKLPFTYHKLLAPWQTTMYSQLPQQDIEGGKIDDKTRDGSRDCVKSNMRTWPWPLIWRIVLYALVGGAFLAQVILLILRPHESALTFMSWTPALLPFVDFKNSSPNLDKIVPVYGSGIGHEWDNRTALAEPVPLSWLPQQAPVPGFEDWTTGKRHYNAASDPLKVSNLDEELLEELRGKLGDVPIRHVMVIMLESTRKDVFPIKKDGFIWKRLEDSFENKTLPERAQRRLASLSPTANSLTGDYDDGFAREEKDKKPRGGINFNNAYSTSTYTIKSIAGTLCGITPLVADFNLEYRHHIYQPCLPQILDAFNALDGPRKGDFTTFKWRPSYLTSVILYYDKLESLMTSMGYPEENLIGKEYLKSPSAKFGPVKLPDINYFGMAEICLEDYIRDAFASAKKNDERVFLTHLTSTSHHPFAMPADEEYVPLGRGLDDLSHYVNAIGYDDRWLGKILSALEKEGVADETLVVFAGDHGLSLPENGKLPTYYNPNSISNHIPLVMSHPKLPPVTVDAAVSSLQVLPTILDLLRETGSLSDAASKAAGDLMANYEGQSMVRPMRSGNKTGPEGTLGDWQFTVVNPGSAMVSVRDARSTYGDWRLVVPVVDNVEWRFTSLDEDPAEKHPTVGFEFKEFLRNVEERHGKRAARWAEEGAFVSRWWVEENSKRWRYGPYGD</sequence>
<feature type="transmembrane region" description="Helical" evidence="2">
    <location>
        <begin position="44"/>
        <end position="63"/>
    </location>
</feature>
<feature type="transmembrane region" description="Helical" evidence="2">
    <location>
        <begin position="246"/>
        <end position="269"/>
    </location>
</feature>
<dbReference type="InterPro" id="IPR017850">
    <property type="entry name" value="Alkaline_phosphatase_core_sf"/>
</dbReference>
<keyword evidence="5" id="KW-1185">Reference proteome</keyword>
<dbReference type="Gene3D" id="3.40.720.10">
    <property type="entry name" value="Alkaline Phosphatase, subunit A"/>
    <property type="match status" value="1"/>
</dbReference>
<dbReference type="InterPro" id="IPR000917">
    <property type="entry name" value="Sulfatase_N"/>
</dbReference>
<evidence type="ECO:0000256" key="2">
    <source>
        <dbReference type="SAM" id="Phobius"/>
    </source>
</evidence>
<gene>
    <name evidence="4" type="ORF">Purlil1_1308</name>
</gene>
<comment type="caution">
    <text evidence="4">The sequence shown here is derived from an EMBL/GenBank/DDBJ whole genome shotgun (WGS) entry which is preliminary data.</text>
</comment>
<feature type="transmembrane region" description="Helical" evidence="2">
    <location>
        <begin position="107"/>
        <end position="134"/>
    </location>
</feature>
<name>A0ABR0CFK3_PURLI</name>
<dbReference type="InterPro" id="IPR050738">
    <property type="entry name" value="Sulfatase"/>
</dbReference>
<feature type="domain" description="Sulfatase N-terminal" evidence="3">
    <location>
        <begin position="445"/>
        <end position="719"/>
    </location>
</feature>
<proteinExistence type="inferred from homology"/>